<proteinExistence type="predicted"/>
<evidence type="ECO:0000313" key="2">
    <source>
        <dbReference type="Proteomes" id="UP000652013"/>
    </source>
</evidence>
<dbReference type="EMBL" id="BOOY01000001">
    <property type="protein sequence ID" value="GIJ00853.1"/>
    <property type="molecule type" value="Genomic_DNA"/>
</dbReference>
<keyword evidence="2" id="KW-1185">Reference proteome</keyword>
<dbReference type="RefSeq" id="WP_203936171.1">
    <property type="nucleotide sequence ID" value="NZ_BAAAGJ010000024.1"/>
</dbReference>
<gene>
    <name evidence="1" type="ORF">Sya03_02050</name>
</gene>
<organism evidence="1 2">
    <name type="scientific">Spirilliplanes yamanashiensis</name>
    <dbReference type="NCBI Taxonomy" id="42233"/>
    <lineage>
        <taxon>Bacteria</taxon>
        <taxon>Bacillati</taxon>
        <taxon>Actinomycetota</taxon>
        <taxon>Actinomycetes</taxon>
        <taxon>Micromonosporales</taxon>
        <taxon>Micromonosporaceae</taxon>
        <taxon>Spirilliplanes</taxon>
    </lineage>
</organism>
<comment type="caution">
    <text evidence="1">The sequence shown here is derived from an EMBL/GenBank/DDBJ whole genome shotgun (WGS) entry which is preliminary data.</text>
</comment>
<dbReference type="Proteomes" id="UP000652013">
    <property type="component" value="Unassembled WGS sequence"/>
</dbReference>
<accession>A0A8J4DGR5</accession>
<name>A0A8J4DGR5_9ACTN</name>
<protein>
    <submittedName>
        <fullName evidence="1">Uncharacterized protein</fullName>
    </submittedName>
</protein>
<evidence type="ECO:0000313" key="1">
    <source>
        <dbReference type="EMBL" id="GIJ00853.1"/>
    </source>
</evidence>
<dbReference type="AlphaFoldDB" id="A0A8J4DGR5"/>
<sequence>MSVDTVRKFAAASLRRFPKLKVAARRLDRKLKGPVARLQQERHEQRAPLRGVTRALSGSSFIDARLAAVLDGRTLNIDMLAPQFRADDVVAAELHVVRGAVRRTTPARVRREPDGTCGIEATALLDDSPGGYALRPGDPWLLEVMLQTVSRGRRILKVLGGRQNAGTTGLTLPSPPHPDTGYRYRARLYWSGRLALTVTPPAPAAELSRVQLDWTRAELEVRAVGWRMPDQAVVEVSNRSGTARVTAEASRSGADRVRCALPVAELAGLTKPGKETVLNVFLRGEGRRLRVGRVLHDLMNPGKVLKPTPAIIWAAPGRSLRVQVRFTPAGGMTLACRHIGQND</sequence>
<reference evidence="1" key="1">
    <citation type="submission" date="2021-01" db="EMBL/GenBank/DDBJ databases">
        <title>Whole genome shotgun sequence of Spirilliplanes yamanashiensis NBRC 15828.</title>
        <authorList>
            <person name="Komaki H."/>
            <person name="Tamura T."/>
        </authorList>
    </citation>
    <scope>NUCLEOTIDE SEQUENCE</scope>
    <source>
        <strain evidence="1">NBRC 15828</strain>
    </source>
</reference>